<evidence type="ECO:0000313" key="2">
    <source>
        <dbReference type="Proteomes" id="UP001314170"/>
    </source>
</evidence>
<dbReference type="EMBL" id="CAWUPB010001184">
    <property type="protein sequence ID" value="CAK7350678.1"/>
    <property type="molecule type" value="Genomic_DNA"/>
</dbReference>
<accession>A0AAV1SK91</accession>
<evidence type="ECO:0000313" key="1">
    <source>
        <dbReference type="EMBL" id="CAK7350678.1"/>
    </source>
</evidence>
<sequence length="59" mass="6807">MDSHFRGETHFHWARIDSCGGCGVLKLYTYYLNKDKEQSVNQTWPPMMASQTNANEIPT</sequence>
<proteinExistence type="predicted"/>
<gene>
    <name evidence="1" type="ORF">DCAF_LOCUS23420</name>
</gene>
<comment type="caution">
    <text evidence="1">The sequence shown here is derived from an EMBL/GenBank/DDBJ whole genome shotgun (WGS) entry which is preliminary data.</text>
</comment>
<dbReference type="AlphaFoldDB" id="A0AAV1SK91"/>
<dbReference type="Proteomes" id="UP001314170">
    <property type="component" value="Unassembled WGS sequence"/>
</dbReference>
<reference evidence="1 2" key="1">
    <citation type="submission" date="2024-01" db="EMBL/GenBank/DDBJ databases">
        <authorList>
            <person name="Waweru B."/>
        </authorList>
    </citation>
    <scope>NUCLEOTIDE SEQUENCE [LARGE SCALE GENOMIC DNA]</scope>
</reference>
<keyword evidence="2" id="KW-1185">Reference proteome</keyword>
<name>A0AAV1SK91_9ROSI</name>
<organism evidence="1 2">
    <name type="scientific">Dovyalis caffra</name>
    <dbReference type="NCBI Taxonomy" id="77055"/>
    <lineage>
        <taxon>Eukaryota</taxon>
        <taxon>Viridiplantae</taxon>
        <taxon>Streptophyta</taxon>
        <taxon>Embryophyta</taxon>
        <taxon>Tracheophyta</taxon>
        <taxon>Spermatophyta</taxon>
        <taxon>Magnoliopsida</taxon>
        <taxon>eudicotyledons</taxon>
        <taxon>Gunneridae</taxon>
        <taxon>Pentapetalae</taxon>
        <taxon>rosids</taxon>
        <taxon>fabids</taxon>
        <taxon>Malpighiales</taxon>
        <taxon>Salicaceae</taxon>
        <taxon>Flacourtieae</taxon>
        <taxon>Dovyalis</taxon>
    </lineage>
</organism>
<protein>
    <submittedName>
        <fullName evidence="1">Uncharacterized protein</fullName>
    </submittedName>
</protein>